<dbReference type="InterPro" id="IPR004843">
    <property type="entry name" value="Calcineurin-like_PHP"/>
</dbReference>
<organism evidence="6 7">
    <name type="scientific">Anaerobaca lacustris</name>
    <dbReference type="NCBI Taxonomy" id="3044600"/>
    <lineage>
        <taxon>Bacteria</taxon>
        <taxon>Pseudomonadati</taxon>
        <taxon>Planctomycetota</taxon>
        <taxon>Phycisphaerae</taxon>
        <taxon>Sedimentisphaerales</taxon>
        <taxon>Anaerobacaceae</taxon>
        <taxon>Anaerobaca</taxon>
    </lineage>
</organism>
<dbReference type="AlphaFoldDB" id="A0AAW6TZZ8"/>
<dbReference type="RefSeq" id="WP_349244375.1">
    <property type="nucleotide sequence ID" value="NZ_JASCXX010000007.1"/>
</dbReference>
<accession>A0AAW6TZZ8</accession>
<sequence>MLNHSGQMLDRRHFLKTVLAVAGGLTTFGSSRTFAEGHKEPARWAFLSDTHIAGDPDNKYRGFRPHQNLKEVCHQIAACPPEGLVVTGDVARLNGRAGDYQNFRDLVAPVACEHPIHLATGNHDDRDNFLRAFQRSRHPSWVVNGKHMLTVNAGPVKLIILDSLLFVDLPWGRLGKGQCAWLQTYLRACDEGPVVLMLHHPVIGKDALWDARSLLQLVTPSRKVKAIVHGHSHRFGFSQFEGVHLISLPATGYNMDGDQPVGWVEAHLGAREGLFTLHALEGNTRPDGHTTRLPWRT</sequence>
<keyword evidence="2" id="KW-0378">Hydrolase</keyword>
<comment type="similarity">
    <text evidence="4">Belongs to the cyclic nucleotide phosphodiesterase class-III family.</text>
</comment>
<evidence type="ECO:0000256" key="2">
    <source>
        <dbReference type="ARBA" id="ARBA00022801"/>
    </source>
</evidence>
<evidence type="ECO:0000259" key="5">
    <source>
        <dbReference type="Pfam" id="PF00149"/>
    </source>
</evidence>
<dbReference type="GO" id="GO:0016787">
    <property type="term" value="F:hydrolase activity"/>
    <property type="evidence" value="ECO:0007669"/>
    <property type="project" value="UniProtKB-KW"/>
</dbReference>
<gene>
    <name evidence="6" type="ORF">QJ522_07900</name>
</gene>
<dbReference type="SUPFAM" id="SSF56300">
    <property type="entry name" value="Metallo-dependent phosphatases"/>
    <property type="match status" value="1"/>
</dbReference>
<comment type="caution">
    <text evidence="6">The sequence shown here is derived from an EMBL/GenBank/DDBJ whole genome shotgun (WGS) entry which is preliminary data.</text>
</comment>
<dbReference type="GO" id="GO:0046872">
    <property type="term" value="F:metal ion binding"/>
    <property type="evidence" value="ECO:0007669"/>
    <property type="project" value="UniProtKB-KW"/>
</dbReference>
<reference evidence="6" key="1">
    <citation type="submission" date="2023-05" db="EMBL/GenBank/DDBJ databases">
        <title>Anaerotaeda fermentans gen. nov., sp. nov., a novel anaerobic planctomycete of the new family within the order Sedimentisphaerales isolated from Taman Peninsula, Russia.</title>
        <authorList>
            <person name="Khomyakova M.A."/>
            <person name="Merkel A.Y."/>
            <person name="Slobodkin A.I."/>
        </authorList>
    </citation>
    <scope>NUCLEOTIDE SEQUENCE</scope>
    <source>
        <strain evidence="6">M17dextr</strain>
    </source>
</reference>
<keyword evidence="1" id="KW-0479">Metal-binding</keyword>
<dbReference type="Proteomes" id="UP001431776">
    <property type="component" value="Unassembled WGS sequence"/>
</dbReference>
<dbReference type="EMBL" id="JASCXX010000007">
    <property type="protein sequence ID" value="MDI6448966.1"/>
    <property type="molecule type" value="Genomic_DNA"/>
</dbReference>
<proteinExistence type="inferred from homology"/>
<feature type="domain" description="Calcineurin-like phosphoesterase" evidence="5">
    <location>
        <begin position="45"/>
        <end position="234"/>
    </location>
</feature>
<dbReference type="InterPro" id="IPR006311">
    <property type="entry name" value="TAT_signal"/>
</dbReference>
<evidence type="ECO:0000256" key="4">
    <source>
        <dbReference type="ARBA" id="ARBA00025742"/>
    </source>
</evidence>
<dbReference type="InterPro" id="IPR050884">
    <property type="entry name" value="CNP_phosphodiesterase-III"/>
</dbReference>
<dbReference type="PROSITE" id="PS51318">
    <property type="entry name" value="TAT"/>
    <property type="match status" value="1"/>
</dbReference>
<evidence type="ECO:0000256" key="3">
    <source>
        <dbReference type="ARBA" id="ARBA00023004"/>
    </source>
</evidence>
<protein>
    <submittedName>
        <fullName evidence="6">Metallophosphoesterase</fullName>
    </submittedName>
</protein>
<dbReference type="PANTHER" id="PTHR42988">
    <property type="entry name" value="PHOSPHOHYDROLASE"/>
    <property type="match status" value="1"/>
</dbReference>
<evidence type="ECO:0000256" key="1">
    <source>
        <dbReference type="ARBA" id="ARBA00022723"/>
    </source>
</evidence>
<evidence type="ECO:0000313" key="7">
    <source>
        <dbReference type="Proteomes" id="UP001431776"/>
    </source>
</evidence>
<evidence type="ECO:0000313" key="6">
    <source>
        <dbReference type="EMBL" id="MDI6448966.1"/>
    </source>
</evidence>
<dbReference type="Pfam" id="PF00149">
    <property type="entry name" value="Metallophos"/>
    <property type="match status" value="1"/>
</dbReference>
<keyword evidence="7" id="KW-1185">Reference proteome</keyword>
<dbReference type="InterPro" id="IPR029052">
    <property type="entry name" value="Metallo-depent_PP-like"/>
</dbReference>
<name>A0AAW6TZZ8_9BACT</name>
<dbReference type="PANTHER" id="PTHR42988:SF2">
    <property type="entry name" value="CYCLIC NUCLEOTIDE PHOSPHODIESTERASE CBUA0032-RELATED"/>
    <property type="match status" value="1"/>
</dbReference>
<dbReference type="Gene3D" id="3.60.21.10">
    <property type="match status" value="1"/>
</dbReference>
<keyword evidence="3" id="KW-0408">Iron</keyword>